<feature type="domain" description="FAD dependent oxidoreductase central" evidence="5">
    <location>
        <begin position="371"/>
        <end position="425"/>
    </location>
</feature>
<dbReference type="SUPFAM" id="SSF103025">
    <property type="entry name" value="Folate-binding domain"/>
    <property type="match status" value="1"/>
</dbReference>
<name>A0A6B1D302_9CHLR</name>
<dbReference type="InterPro" id="IPR006076">
    <property type="entry name" value="FAD-dep_OxRdtase"/>
</dbReference>
<accession>A0A6B1D302</accession>
<dbReference type="Gene3D" id="3.50.50.60">
    <property type="entry name" value="FAD/NAD(P)-binding domain"/>
    <property type="match status" value="1"/>
</dbReference>
<dbReference type="Gene3D" id="3.30.9.10">
    <property type="entry name" value="D-Amino Acid Oxidase, subunit A, domain 2"/>
    <property type="match status" value="1"/>
</dbReference>
<dbReference type="EMBL" id="VXMH01000014">
    <property type="protein sequence ID" value="MYC93747.1"/>
    <property type="molecule type" value="Genomic_DNA"/>
</dbReference>
<sequence length="818" mass="89458">MLPKHARAVIIGTGIAGCSVAYHLTKLEWHEIVVVDQGPLFETGGSTSHAPGLVFQINASKTMTEFARHSVDLWTQMELDGEPCTRQVGSMEVAWTSERLTDLKRKHGYGLAWGVDCHLLSTEEARARFPLLSDRILGALYVPSDIQTKATRSAEAMARAAEGAGAQFFGDVKVTGFATAGGRVTAVQTTHGEIKTDLVVAATGIWAPKVGGMANVPIPLSPMQHLYAVTAPLPEFAGATEEISLPFLRNQDKAMYFRQEGESIGIGSYLHEPLLVDANDLPDRAMDGVPPAEMPFPPAHFEAALTATGELMPSLKDVELTRRLNGIFSFTNDGFPVLGESPQLPGFWSAQAVWITHAGGVGKAVAEWIVNGEPGTDLHECDIRRFHPHALSRPYVRARAAQQYREVYDIIHPRQQMTHPRNLRLTPFYARQQQQDAIFFENAGWERPQWYDANLALLEALNVNGTDRNSWAAQEWSPAVAAEHAATRERVALFDLTPFAIFEITGPGALAALQRLAANQMDRAVGAITYTAMLTPRGGIKCDLTVTRLGEERFMIVTGGAMGLHDLAWMESHLPGDGSASLTDISPTQCCIGLWGPHARDLLSRVCEDDISDEAFPYLTAKQITIAEVPVLALRISYVGELGWELYAPFEQGLRLWDILWEAGGPLGLIAAGGGAFDSLRLEKGYRLWGQDIHTEYNPYEAGIGFAVDMDKGDFIGRDALTEFRVQGNTRQLCCMTLDDPDAVVMGKEPIMDADSVLGYVTSANYGHTIGRGIVYGYLPTDYAEVGTGVDILYFGERLLATVAREPLYDPRGTKMKA</sequence>
<dbReference type="Pfam" id="PF01266">
    <property type="entry name" value="DAO"/>
    <property type="match status" value="1"/>
</dbReference>
<organism evidence="6">
    <name type="scientific">Caldilineaceae bacterium SB0661_bin_32</name>
    <dbReference type="NCBI Taxonomy" id="2605255"/>
    <lineage>
        <taxon>Bacteria</taxon>
        <taxon>Bacillati</taxon>
        <taxon>Chloroflexota</taxon>
        <taxon>Caldilineae</taxon>
        <taxon>Caldilineales</taxon>
        <taxon>Caldilineaceae</taxon>
    </lineage>
</organism>
<dbReference type="PANTHER" id="PTHR43757:SF2">
    <property type="entry name" value="AMINOMETHYLTRANSFERASE, MITOCHONDRIAL"/>
    <property type="match status" value="1"/>
</dbReference>
<evidence type="ECO:0000259" key="2">
    <source>
        <dbReference type="Pfam" id="PF01266"/>
    </source>
</evidence>
<dbReference type="Pfam" id="PF01571">
    <property type="entry name" value="GCV_T"/>
    <property type="match status" value="1"/>
</dbReference>
<feature type="domain" description="Aminomethyltransferase C-terminal" evidence="4">
    <location>
        <begin position="731"/>
        <end position="810"/>
    </location>
</feature>
<feature type="domain" description="FAD dependent oxidoreductase" evidence="2">
    <location>
        <begin position="8"/>
        <end position="368"/>
    </location>
</feature>
<dbReference type="InterPro" id="IPR013977">
    <property type="entry name" value="GcvT_C"/>
</dbReference>
<dbReference type="Pfam" id="PF16350">
    <property type="entry name" value="FAO_M"/>
    <property type="match status" value="1"/>
</dbReference>
<dbReference type="Gene3D" id="3.30.1360.120">
    <property type="entry name" value="Probable tRNA modification gtpase trme, domain 1"/>
    <property type="match status" value="1"/>
</dbReference>
<dbReference type="SUPFAM" id="SSF101790">
    <property type="entry name" value="Aminomethyltransferase beta-barrel domain"/>
    <property type="match status" value="1"/>
</dbReference>
<dbReference type="InterPro" id="IPR028896">
    <property type="entry name" value="GcvT/YgfZ/DmdA"/>
</dbReference>
<protein>
    <submittedName>
        <fullName evidence="6">FAD-dependent oxidoreductase</fullName>
    </submittedName>
</protein>
<dbReference type="InterPro" id="IPR029043">
    <property type="entry name" value="GcvT/YgfZ_C"/>
</dbReference>
<evidence type="ECO:0000256" key="1">
    <source>
        <dbReference type="ARBA" id="ARBA00008609"/>
    </source>
</evidence>
<dbReference type="Gene3D" id="2.40.30.110">
    <property type="entry name" value="Aminomethyltransferase beta-barrel domains"/>
    <property type="match status" value="1"/>
</dbReference>
<dbReference type="SUPFAM" id="SSF51905">
    <property type="entry name" value="FAD/NAD(P)-binding domain"/>
    <property type="match status" value="1"/>
</dbReference>
<dbReference type="InterPro" id="IPR036188">
    <property type="entry name" value="FAD/NAD-bd_sf"/>
</dbReference>
<dbReference type="Gene3D" id="3.30.70.1400">
    <property type="entry name" value="Aminomethyltransferase beta-barrel domains"/>
    <property type="match status" value="1"/>
</dbReference>
<feature type="domain" description="GCVT N-terminal" evidence="3">
    <location>
        <begin position="428"/>
        <end position="712"/>
    </location>
</feature>
<evidence type="ECO:0000313" key="6">
    <source>
        <dbReference type="EMBL" id="MYC93747.1"/>
    </source>
</evidence>
<proteinExistence type="inferred from homology"/>
<dbReference type="PROSITE" id="PS51257">
    <property type="entry name" value="PROKAR_LIPOPROTEIN"/>
    <property type="match status" value="1"/>
</dbReference>
<dbReference type="InterPro" id="IPR027266">
    <property type="entry name" value="TrmE/GcvT-like"/>
</dbReference>
<dbReference type="PANTHER" id="PTHR43757">
    <property type="entry name" value="AMINOMETHYLTRANSFERASE"/>
    <property type="match status" value="1"/>
</dbReference>
<evidence type="ECO:0000259" key="4">
    <source>
        <dbReference type="Pfam" id="PF08669"/>
    </source>
</evidence>
<reference evidence="6" key="1">
    <citation type="submission" date="2019-09" db="EMBL/GenBank/DDBJ databases">
        <title>Characterisation of the sponge microbiome using genome-centric metagenomics.</title>
        <authorList>
            <person name="Engelberts J.P."/>
            <person name="Robbins S.J."/>
            <person name="De Goeij J.M."/>
            <person name="Aranda M."/>
            <person name="Bell S.C."/>
            <person name="Webster N.S."/>
        </authorList>
    </citation>
    <scope>NUCLEOTIDE SEQUENCE</scope>
    <source>
        <strain evidence="6">SB0661_bin_32</strain>
    </source>
</reference>
<dbReference type="InterPro" id="IPR032503">
    <property type="entry name" value="FAO_M"/>
</dbReference>
<dbReference type="SUPFAM" id="SSF54373">
    <property type="entry name" value="FAD-linked reductases, C-terminal domain"/>
    <property type="match status" value="1"/>
</dbReference>
<comment type="caution">
    <text evidence="6">The sequence shown here is derived from an EMBL/GenBank/DDBJ whole genome shotgun (WGS) entry which is preliminary data.</text>
</comment>
<comment type="similarity">
    <text evidence="1">Belongs to the GcvT family.</text>
</comment>
<dbReference type="Pfam" id="PF08669">
    <property type="entry name" value="GCV_T_C"/>
    <property type="match status" value="1"/>
</dbReference>
<evidence type="ECO:0000259" key="3">
    <source>
        <dbReference type="Pfam" id="PF01571"/>
    </source>
</evidence>
<evidence type="ECO:0000259" key="5">
    <source>
        <dbReference type="Pfam" id="PF16350"/>
    </source>
</evidence>
<dbReference type="InterPro" id="IPR006222">
    <property type="entry name" value="GCVT_N"/>
</dbReference>
<dbReference type="AlphaFoldDB" id="A0A6B1D302"/>
<gene>
    <name evidence="6" type="ORF">F4X14_02145</name>
</gene>